<keyword evidence="2" id="KW-1185">Reference proteome</keyword>
<gene>
    <name evidence="1" type="ORF">H8S54_03830</name>
</gene>
<accession>A0A8I0ADT6</accession>
<sequence>MNDSMEYLQNYVQEDVKMIQSMEGETPKKILERLQKNLDQQALESEQSFNSDPYQSSQTGNMIMTVFVPVKDSSQIHSLYVSIMIENLRQLGVYELLQGKISVQLLNANSQNYVTCISSGDVNASGSWKKRINSFIWDCPL</sequence>
<dbReference type="AlphaFoldDB" id="A0A8I0ADT6"/>
<dbReference type="Proteomes" id="UP000652847">
    <property type="component" value="Unassembled WGS sequence"/>
</dbReference>
<name>A0A8I0ADT6_9FIRM</name>
<evidence type="ECO:0000313" key="1">
    <source>
        <dbReference type="EMBL" id="MBC5650267.1"/>
    </source>
</evidence>
<dbReference type="Gene3D" id="3.30.450.20">
    <property type="entry name" value="PAS domain"/>
    <property type="match status" value="1"/>
</dbReference>
<dbReference type="RefSeq" id="WP_186900956.1">
    <property type="nucleotide sequence ID" value="NZ_JACOOT010000009.1"/>
</dbReference>
<proteinExistence type="predicted"/>
<reference evidence="1 2" key="1">
    <citation type="submission" date="2020-08" db="EMBL/GenBank/DDBJ databases">
        <title>Genome public.</title>
        <authorList>
            <person name="Liu C."/>
            <person name="Sun Q."/>
        </authorList>
    </citation>
    <scope>NUCLEOTIDE SEQUENCE [LARGE SCALE GENOMIC DNA]</scope>
    <source>
        <strain evidence="1 2">BX17</strain>
    </source>
</reference>
<protein>
    <submittedName>
        <fullName evidence="1">Uncharacterized protein</fullName>
    </submittedName>
</protein>
<organism evidence="1 2">
    <name type="scientific">Blautia segnis</name>
    <dbReference type="NCBI Taxonomy" id="2763030"/>
    <lineage>
        <taxon>Bacteria</taxon>
        <taxon>Bacillati</taxon>
        <taxon>Bacillota</taxon>
        <taxon>Clostridia</taxon>
        <taxon>Lachnospirales</taxon>
        <taxon>Lachnospiraceae</taxon>
        <taxon>Blautia</taxon>
    </lineage>
</organism>
<evidence type="ECO:0000313" key="2">
    <source>
        <dbReference type="Proteomes" id="UP000652847"/>
    </source>
</evidence>
<comment type="caution">
    <text evidence="1">The sequence shown here is derived from an EMBL/GenBank/DDBJ whole genome shotgun (WGS) entry which is preliminary data.</text>
</comment>
<dbReference type="EMBL" id="JACOOT010000009">
    <property type="protein sequence ID" value="MBC5650267.1"/>
    <property type="molecule type" value="Genomic_DNA"/>
</dbReference>